<feature type="region of interest" description="Disordered" evidence="2">
    <location>
        <begin position="1"/>
        <end position="54"/>
    </location>
</feature>
<sequence>MMMAKLAARRKSQSGAKGLRAEGAPSPAPVEAPARQRAASPRLRPAGSAMLEEPMPPEMEVTVEPMPPEMEVQTPPASHPALGTPREGLELEDPFLELLSWVEGRWEELVHLVEQGGQGMNAGSELNRRQLAGLVRRLAPGVSEAGLAYVEAQLQVDTPMPENRAEAASSAEQGLTLLEWARVVRETHAAAVAVRAPAHAAVAEGLSRVLGALPCVAGTDARGRVHVAELLWQLRTKMANPVARARELRFLLAQLFRRGAFSGSDGAGGAACLELGDVERVLQDYADRPGAQQPRSLTPSKVALLQEASLAGLRWKESQAAREGAAMRIQGWYRAAREERLLLQRRRQLKAEEEAEAVRHREWLARQEGEWDARRQEEESAWQVRREQEEAHRVQRREEEESALRARWEAQEEQWRAKLAEEEVQRRLVWEREEQLHQERLSSKREEELSRLRFEEAAMRQRVREEMKETEARMEVARTEAREAEAARERGRLEALRSAKEPAAVVLIQAHVRRRLAQKELRSRRLQRRVDTALGRTGALQPGEDGSATATQGTTLEDALMGGPCPPWRNPLEAERAAASAAAVSSLLRWEGEGLQEDPPRGQPWEMEALLPIPGEARGGAPRDFLHVVNITPEDLDLAAANRGCSVVGEAEVLDEPAFTSPSREAGATADSGSSGRVLELLPSPDVLGRSEQLLESLAAAHSQSIKLPQEREAKLAEREREASKKVAAVARRHAVRQAHSRGRQVQSLLQDIGTALEDVEGMADHLEDDMANTRHVLNALQEESRQQKNLYLATILKQVHDVETEIDAQCEETY</sequence>
<evidence type="ECO:0000313" key="4">
    <source>
        <dbReference type="Proteomes" id="UP001190700"/>
    </source>
</evidence>
<dbReference type="PROSITE" id="PS50096">
    <property type="entry name" value="IQ"/>
    <property type="match status" value="1"/>
</dbReference>
<dbReference type="AlphaFoldDB" id="A0AAE0C538"/>
<evidence type="ECO:0000313" key="3">
    <source>
        <dbReference type="EMBL" id="KAK3248611.1"/>
    </source>
</evidence>
<reference evidence="3 4" key="1">
    <citation type="journal article" date="2015" name="Genome Biol. Evol.">
        <title>Comparative Genomics of a Bacterivorous Green Alga Reveals Evolutionary Causalities and Consequences of Phago-Mixotrophic Mode of Nutrition.</title>
        <authorList>
            <person name="Burns J.A."/>
            <person name="Paasch A."/>
            <person name="Narechania A."/>
            <person name="Kim E."/>
        </authorList>
    </citation>
    <scope>NUCLEOTIDE SEQUENCE [LARGE SCALE GENOMIC DNA]</scope>
    <source>
        <strain evidence="3 4">PLY_AMNH</strain>
    </source>
</reference>
<accession>A0AAE0C538</accession>
<evidence type="ECO:0000256" key="2">
    <source>
        <dbReference type="SAM" id="MobiDB-lite"/>
    </source>
</evidence>
<gene>
    <name evidence="3" type="ORF">CYMTET_41925</name>
</gene>
<dbReference type="Proteomes" id="UP001190700">
    <property type="component" value="Unassembled WGS sequence"/>
</dbReference>
<name>A0AAE0C538_9CHLO</name>
<proteinExistence type="predicted"/>
<dbReference type="EMBL" id="LGRX02027935">
    <property type="protein sequence ID" value="KAK3248611.1"/>
    <property type="molecule type" value="Genomic_DNA"/>
</dbReference>
<organism evidence="3 4">
    <name type="scientific">Cymbomonas tetramitiformis</name>
    <dbReference type="NCBI Taxonomy" id="36881"/>
    <lineage>
        <taxon>Eukaryota</taxon>
        <taxon>Viridiplantae</taxon>
        <taxon>Chlorophyta</taxon>
        <taxon>Pyramimonadophyceae</taxon>
        <taxon>Pyramimonadales</taxon>
        <taxon>Pyramimonadaceae</taxon>
        <taxon>Cymbomonas</taxon>
    </lineage>
</organism>
<feature type="region of interest" description="Disordered" evidence="2">
    <location>
        <begin position="656"/>
        <end position="678"/>
    </location>
</feature>
<protein>
    <submittedName>
        <fullName evidence="3">Uncharacterized protein</fullName>
    </submittedName>
</protein>
<keyword evidence="1" id="KW-0175">Coiled coil</keyword>
<keyword evidence="4" id="KW-1185">Reference proteome</keyword>
<comment type="caution">
    <text evidence="3">The sequence shown here is derived from an EMBL/GenBank/DDBJ whole genome shotgun (WGS) entry which is preliminary data.</text>
</comment>
<feature type="coiled-coil region" evidence="1">
    <location>
        <begin position="460"/>
        <end position="494"/>
    </location>
</feature>
<evidence type="ECO:0000256" key="1">
    <source>
        <dbReference type="SAM" id="Coils"/>
    </source>
</evidence>